<evidence type="ECO:0000256" key="5">
    <source>
        <dbReference type="ARBA" id="ARBA00022737"/>
    </source>
</evidence>
<dbReference type="CDD" id="cd12325">
    <property type="entry name" value="RRM1_hnRNPA_hnRNPD_like"/>
    <property type="match status" value="1"/>
</dbReference>
<dbReference type="InterPro" id="IPR000504">
    <property type="entry name" value="RRM_dom"/>
</dbReference>
<dbReference type="GO" id="GO:0010468">
    <property type="term" value="P:regulation of gene expression"/>
    <property type="evidence" value="ECO:0007669"/>
    <property type="project" value="TreeGrafter"/>
</dbReference>
<evidence type="ECO:0000256" key="9">
    <source>
        <dbReference type="SAM" id="MobiDB-lite"/>
    </source>
</evidence>
<comment type="subcellular location">
    <subcellularLocation>
        <location evidence="2">Cytoplasm</location>
    </subcellularLocation>
    <subcellularLocation>
        <location evidence="1">Nucleus</location>
    </subcellularLocation>
</comment>
<keyword evidence="5" id="KW-0677">Repeat</keyword>
<evidence type="ECO:0000256" key="8">
    <source>
        <dbReference type="PROSITE-ProRule" id="PRU00176"/>
    </source>
</evidence>
<feature type="domain" description="RRM" evidence="10">
    <location>
        <begin position="138"/>
        <end position="215"/>
    </location>
</feature>
<evidence type="ECO:0000313" key="12">
    <source>
        <dbReference type="Proteomes" id="UP001497623"/>
    </source>
</evidence>
<evidence type="ECO:0000256" key="1">
    <source>
        <dbReference type="ARBA" id="ARBA00004123"/>
    </source>
</evidence>
<sequence>SVAAWSPAAAAESATRVELSGLFCHNTDNMTEVEPVTDPTPEAAPVDTDEAPGKNDDRKLFIGGLSWETKEPKLREYFGKYGEIESINIKTDPNTGRSRGFGFLVFKEAQAIDQVIAAGDHVLDGKKVDPKKAKARQGKIFVGGLKPEISDEDIKTYFAQFGTIVETEMPMDKSTNTRKGFCFISFEDEQVAKDLVKKPKQKIKDIEVDVKKATPKPDAMGRGGMMRGRGRGRGGPGWNQGYGGYGWGGYGGYGYDNGYGYGGYGYDYSGYGGYAGYAGYGGRQQNRHAPY</sequence>
<dbReference type="Proteomes" id="UP001497623">
    <property type="component" value="Unassembled WGS sequence"/>
</dbReference>
<dbReference type="SUPFAM" id="SSF54928">
    <property type="entry name" value="RNA-binding domain, RBD"/>
    <property type="match status" value="2"/>
</dbReference>
<dbReference type="Gene3D" id="3.30.70.330">
    <property type="match status" value="2"/>
</dbReference>
<accession>A0AAV2SHA3</accession>
<evidence type="ECO:0000256" key="4">
    <source>
        <dbReference type="ARBA" id="ARBA00022490"/>
    </source>
</evidence>
<dbReference type="PROSITE" id="PS50102">
    <property type="entry name" value="RRM"/>
    <property type="match status" value="2"/>
</dbReference>
<keyword evidence="7" id="KW-0539">Nucleus</keyword>
<dbReference type="GO" id="GO:0005654">
    <property type="term" value="C:nucleoplasm"/>
    <property type="evidence" value="ECO:0007669"/>
    <property type="project" value="TreeGrafter"/>
</dbReference>
<dbReference type="AlphaFoldDB" id="A0AAV2SHA3"/>
<feature type="non-terminal residue" evidence="11">
    <location>
        <position position="1"/>
    </location>
</feature>
<dbReference type="SMART" id="SM00360">
    <property type="entry name" value="RRM"/>
    <property type="match status" value="2"/>
</dbReference>
<keyword evidence="12" id="KW-1185">Reference proteome</keyword>
<protein>
    <recommendedName>
        <fullName evidence="10">RRM domain-containing protein</fullName>
    </recommendedName>
</protein>
<proteinExistence type="predicted"/>
<dbReference type="InterPro" id="IPR035979">
    <property type="entry name" value="RBD_domain_sf"/>
</dbReference>
<dbReference type="Pfam" id="PF00076">
    <property type="entry name" value="RRM_1"/>
    <property type="match status" value="2"/>
</dbReference>
<feature type="region of interest" description="Disordered" evidence="9">
    <location>
        <begin position="31"/>
        <end position="57"/>
    </location>
</feature>
<evidence type="ECO:0000256" key="7">
    <source>
        <dbReference type="ARBA" id="ARBA00023242"/>
    </source>
</evidence>
<keyword evidence="6 8" id="KW-0694">RNA-binding</keyword>
<keyword evidence="3" id="KW-0488">Methylation</keyword>
<dbReference type="PANTHER" id="PTHR48033:SF10">
    <property type="entry name" value="RNA-BINDING PROTEIN SQUID"/>
    <property type="match status" value="1"/>
</dbReference>
<feature type="domain" description="RRM" evidence="10">
    <location>
        <begin position="58"/>
        <end position="140"/>
    </location>
</feature>
<keyword evidence="4" id="KW-0963">Cytoplasm</keyword>
<dbReference type="EMBL" id="CAXKWB010076603">
    <property type="protein sequence ID" value="CAL4200535.1"/>
    <property type="molecule type" value="Genomic_DNA"/>
</dbReference>
<dbReference type="PANTHER" id="PTHR48033">
    <property type="entry name" value="RNA-BINDING (RRM/RBD/RNP MOTIFS) FAMILY PROTEIN"/>
    <property type="match status" value="1"/>
</dbReference>
<reference evidence="11 12" key="1">
    <citation type="submission" date="2024-05" db="EMBL/GenBank/DDBJ databases">
        <authorList>
            <person name="Wallberg A."/>
        </authorList>
    </citation>
    <scope>NUCLEOTIDE SEQUENCE [LARGE SCALE GENOMIC DNA]</scope>
</reference>
<organism evidence="11 12">
    <name type="scientific">Meganyctiphanes norvegica</name>
    <name type="common">Northern krill</name>
    <name type="synonym">Thysanopoda norvegica</name>
    <dbReference type="NCBI Taxonomy" id="48144"/>
    <lineage>
        <taxon>Eukaryota</taxon>
        <taxon>Metazoa</taxon>
        <taxon>Ecdysozoa</taxon>
        <taxon>Arthropoda</taxon>
        <taxon>Crustacea</taxon>
        <taxon>Multicrustacea</taxon>
        <taxon>Malacostraca</taxon>
        <taxon>Eumalacostraca</taxon>
        <taxon>Eucarida</taxon>
        <taxon>Euphausiacea</taxon>
        <taxon>Euphausiidae</taxon>
        <taxon>Meganyctiphanes</taxon>
    </lineage>
</organism>
<evidence type="ECO:0000256" key="6">
    <source>
        <dbReference type="ARBA" id="ARBA00022884"/>
    </source>
</evidence>
<gene>
    <name evidence="11" type="ORF">MNOR_LOCUS37551</name>
</gene>
<dbReference type="GO" id="GO:0003723">
    <property type="term" value="F:RNA binding"/>
    <property type="evidence" value="ECO:0007669"/>
    <property type="project" value="UniProtKB-UniRule"/>
</dbReference>
<evidence type="ECO:0000313" key="11">
    <source>
        <dbReference type="EMBL" id="CAL4200535.1"/>
    </source>
</evidence>
<evidence type="ECO:0000256" key="3">
    <source>
        <dbReference type="ARBA" id="ARBA00022481"/>
    </source>
</evidence>
<comment type="caution">
    <text evidence="11">The sequence shown here is derived from an EMBL/GenBank/DDBJ whole genome shotgun (WGS) entry which is preliminary data.</text>
</comment>
<dbReference type="InterPro" id="IPR012677">
    <property type="entry name" value="Nucleotide-bd_a/b_plait_sf"/>
</dbReference>
<dbReference type="GO" id="GO:0000785">
    <property type="term" value="C:chromatin"/>
    <property type="evidence" value="ECO:0007669"/>
    <property type="project" value="TreeGrafter"/>
</dbReference>
<dbReference type="FunFam" id="3.30.70.330:FF:000030">
    <property type="entry name" value="Heterogeneous nuclear ribonucleoprotein d0 isoform"/>
    <property type="match status" value="1"/>
</dbReference>
<dbReference type="GO" id="GO:0005737">
    <property type="term" value="C:cytoplasm"/>
    <property type="evidence" value="ECO:0007669"/>
    <property type="project" value="UniProtKB-SubCell"/>
</dbReference>
<evidence type="ECO:0000256" key="2">
    <source>
        <dbReference type="ARBA" id="ARBA00004496"/>
    </source>
</evidence>
<name>A0AAV2SHA3_MEGNR</name>
<evidence type="ECO:0000259" key="10">
    <source>
        <dbReference type="PROSITE" id="PS50102"/>
    </source>
</evidence>